<protein>
    <submittedName>
        <fullName evidence="2">Uncharacterized protein</fullName>
    </submittedName>
</protein>
<keyword evidence="3" id="KW-1185">Reference proteome</keyword>
<gene>
    <name evidence="2" type="ORF">FisN_4Hh159</name>
</gene>
<sequence length="462" mass="52053">MEQPSKGDNYDDMRSPLSSLQLPHMPLPENVKDTVHSAESKQCAQPIPTICILVVADLDLASASALAEYALQQKRYNVFDASMIDLCIACGPFCRDDDLDIYRKGSFHKSTSKSTTRRRAPAQQMKQDLKHATTDAEKAQHLPYDWSQTPFFRSDEENAALEGNMTATLSQLESIVCRLLFCPGSTDPLTTFSPWATNQSLLKLNRQQYDCLTPNSRNMNHLWYPLAPGLGCGGLFYLDSIHYLLSRANTSFPSDRKVFSSNNHYGYGDDDDLSEITDELTSLRTAETFPEQVAKLGQTGDTYYSTLSRLLHLPTHNASKTAAPSTEIPWKAPQPQSILVTHYVDSPAITRCDDSSPSNPRMPWPAGSDRQDFYDTNRELLCLEIASGSSRYHPAQWIQSPKDKPDWKTNVLLPGSLRERGEFSLVHLGLVETRDDQSPNETRFEWKVMDIHIHRIGEFPDE</sequence>
<evidence type="ECO:0000313" key="3">
    <source>
        <dbReference type="Proteomes" id="UP000198406"/>
    </source>
</evidence>
<reference evidence="2 3" key="1">
    <citation type="journal article" date="2015" name="Plant Cell">
        <title>Oil accumulation by the oleaginous diatom Fistulifera solaris as revealed by the genome and transcriptome.</title>
        <authorList>
            <person name="Tanaka T."/>
            <person name="Maeda Y."/>
            <person name="Veluchamy A."/>
            <person name="Tanaka M."/>
            <person name="Abida H."/>
            <person name="Marechal E."/>
            <person name="Bowler C."/>
            <person name="Muto M."/>
            <person name="Sunaga Y."/>
            <person name="Tanaka M."/>
            <person name="Yoshino T."/>
            <person name="Taniguchi T."/>
            <person name="Fukuda Y."/>
            <person name="Nemoto M."/>
            <person name="Matsumoto M."/>
            <person name="Wong P.S."/>
            <person name="Aburatani S."/>
            <person name="Fujibuchi W."/>
        </authorList>
    </citation>
    <scope>NUCLEOTIDE SEQUENCE [LARGE SCALE GENOMIC DNA]</scope>
    <source>
        <strain evidence="2 3">JPCC DA0580</strain>
    </source>
</reference>
<comment type="caution">
    <text evidence="2">The sequence shown here is derived from an EMBL/GenBank/DDBJ whole genome shotgun (WGS) entry which is preliminary data.</text>
</comment>
<dbReference type="InParanoid" id="A0A1Z5K8Z6"/>
<evidence type="ECO:0000313" key="2">
    <source>
        <dbReference type="EMBL" id="GAX22729.1"/>
    </source>
</evidence>
<feature type="region of interest" description="Disordered" evidence="1">
    <location>
        <begin position="1"/>
        <end position="26"/>
    </location>
</feature>
<evidence type="ECO:0000256" key="1">
    <source>
        <dbReference type="SAM" id="MobiDB-lite"/>
    </source>
</evidence>
<organism evidence="2 3">
    <name type="scientific">Fistulifera solaris</name>
    <name type="common">Oleaginous diatom</name>
    <dbReference type="NCBI Taxonomy" id="1519565"/>
    <lineage>
        <taxon>Eukaryota</taxon>
        <taxon>Sar</taxon>
        <taxon>Stramenopiles</taxon>
        <taxon>Ochrophyta</taxon>
        <taxon>Bacillariophyta</taxon>
        <taxon>Bacillariophyceae</taxon>
        <taxon>Bacillariophycidae</taxon>
        <taxon>Naviculales</taxon>
        <taxon>Naviculaceae</taxon>
        <taxon>Fistulifera</taxon>
    </lineage>
</organism>
<accession>A0A1Z5K8Z6</accession>
<dbReference type="Proteomes" id="UP000198406">
    <property type="component" value="Unassembled WGS sequence"/>
</dbReference>
<dbReference type="OrthoDB" id="48599at2759"/>
<proteinExistence type="predicted"/>
<name>A0A1Z5K8Z6_FISSO</name>
<dbReference type="EMBL" id="BDSP01000187">
    <property type="protein sequence ID" value="GAX22729.1"/>
    <property type="molecule type" value="Genomic_DNA"/>
</dbReference>
<dbReference type="AlphaFoldDB" id="A0A1Z5K8Z6"/>